<dbReference type="InterPro" id="IPR016039">
    <property type="entry name" value="Thiolase-like"/>
</dbReference>
<evidence type="ECO:0000256" key="2">
    <source>
        <dbReference type="ARBA" id="ARBA00022679"/>
    </source>
</evidence>
<dbReference type="CDD" id="cd00827">
    <property type="entry name" value="init_cond_enzymes"/>
    <property type="match status" value="1"/>
</dbReference>
<dbReference type="PATRIC" id="fig|1579979.3.peg.2719"/>
<feature type="binding site" evidence="4">
    <location>
        <position position="150"/>
    </location>
    <ligand>
        <name>(3S)-3-hydroxy-3-methylglutaryl-CoA</name>
        <dbReference type="ChEBI" id="CHEBI:43074"/>
    </ligand>
</feature>
<evidence type="ECO:0000256" key="3">
    <source>
        <dbReference type="PIRSR" id="PIRSR611554-1"/>
    </source>
</evidence>
<dbReference type="InterPro" id="IPR013746">
    <property type="entry name" value="HMG_CoA_synt_C_dom"/>
</dbReference>
<dbReference type="Gene3D" id="3.40.47.10">
    <property type="match status" value="2"/>
</dbReference>
<dbReference type="RefSeq" id="WP_082169753.1">
    <property type="nucleotide sequence ID" value="NZ_CP012154.1"/>
</dbReference>
<evidence type="ECO:0000313" key="5">
    <source>
        <dbReference type="EMBL" id="AKS43020.1"/>
    </source>
</evidence>
<organism evidence="5 6">
    <name type="scientific">Wenzhouxiangella marina</name>
    <dbReference type="NCBI Taxonomy" id="1579979"/>
    <lineage>
        <taxon>Bacteria</taxon>
        <taxon>Pseudomonadati</taxon>
        <taxon>Pseudomonadota</taxon>
        <taxon>Gammaproteobacteria</taxon>
        <taxon>Chromatiales</taxon>
        <taxon>Wenzhouxiangellaceae</taxon>
        <taxon>Wenzhouxiangella</taxon>
    </lineage>
</organism>
<dbReference type="InterPro" id="IPR011554">
    <property type="entry name" value="HMG_CoA_synthase_prok"/>
</dbReference>
<feature type="binding site" evidence="4">
    <location>
        <position position="299"/>
    </location>
    <ligand>
        <name>(3S)-3-hydroxy-3-methylglutaryl-CoA</name>
        <dbReference type="ChEBI" id="CHEBI:43074"/>
    </ligand>
</feature>
<dbReference type="SUPFAM" id="SSF53901">
    <property type="entry name" value="Thiolase-like"/>
    <property type="match status" value="2"/>
</dbReference>
<dbReference type="AlphaFoldDB" id="A0A0K0XZC1"/>
<protein>
    <submittedName>
        <fullName evidence="5">Putative hydroxymethylglutaryl-CoA synthase</fullName>
    </submittedName>
</protein>
<dbReference type="Pfam" id="PF08540">
    <property type="entry name" value="HMG_CoA_synt_C"/>
    <property type="match status" value="2"/>
</dbReference>
<keyword evidence="2" id="KW-0808">Transferase</keyword>
<dbReference type="STRING" id="1579979.WM2015_2662"/>
<proteinExistence type="inferred from homology"/>
<dbReference type="OrthoDB" id="9769523at2"/>
<keyword evidence="6" id="KW-1185">Reference proteome</keyword>
<dbReference type="Proteomes" id="UP000066624">
    <property type="component" value="Chromosome"/>
</dbReference>
<feature type="binding site" evidence="4">
    <location>
        <position position="255"/>
    </location>
    <ligand>
        <name>(3S)-3-hydroxy-3-methylglutaryl-CoA</name>
        <dbReference type="ChEBI" id="CHEBI:43074"/>
    </ligand>
</feature>
<feature type="active site" description="Proton donor/acceptor" evidence="3">
    <location>
        <position position="84"/>
    </location>
</feature>
<dbReference type="KEGG" id="wma:WM2015_2662"/>
<comment type="similarity">
    <text evidence="1">Belongs to the thiolase-like superfamily. HMG-CoA synthase family.</text>
</comment>
<dbReference type="PANTHER" id="PTHR43323:SF2">
    <property type="entry name" value="HYDROXYMETHYLGLUTARYL-COA SYNTHASE"/>
    <property type="match status" value="1"/>
</dbReference>
<feature type="active site" description="Acyl-thioester intermediate" evidence="3">
    <location>
        <position position="116"/>
    </location>
</feature>
<reference evidence="6" key="1">
    <citation type="submission" date="2015-07" db="EMBL/GenBank/DDBJ databases">
        <authorList>
            <person name="Kim K.M."/>
        </authorList>
    </citation>
    <scope>NUCLEOTIDE SEQUENCE [LARGE SCALE GENOMIC DNA]</scope>
    <source>
        <strain evidence="6">KCTC 42284</strain>
    </source>
</reference>
<dbReference type="InterPro" id="IPR013528">
    <property type="entry name" value="HMG_CoA_synth_N"/>
</dbReference>
<name>A0A0K0XZC1_9GAMM</name>
<dbReference type="GO" id="GO:0006084">
    <property type="term" value="P:acetyl-CoA metabolic process"/>
    <property type="evidence" value="ECO:0007669"/>
    <property type="project" value="InterPro"/>
</dbReference>
<feature type="active site" description="Proton donor/acceptor" evidence="3">
    <location>
        <position position="246"/>
    </location>
</feature>
<gene>
    <name evidence="5" type="ORF">WM2015_2662</name>
</gene>
<dbReference type="EMBL" id="CP012154">
    <property type="protein sequence ID" value="AKS43020.1"/>
    <property type="molecule type" value="Genomic_DNA"/>
</dbReference>
<dbReference type="Pfam" id="PF01154">
    <property type="entry name" value="HMG_CoA_synt_N"/>
    <property type="match status" value="1"/>
</dbReference>
<sequence>MRPTSVGIDAMAFHGPECYVDMEDLAEARGVAPAKFTQGIGQRQMAVVTPCEDTVTMAAQAGRRALQAFDIDPDEIGTLIVGTETGVDHSKPVAVYVHELLGLPTSCRTFETKHACYGAMAGLTSAADWIQAGRARGRKALIIASDIARYGLGTPGEPTQGAGAVAMVVSPDPRLITFDPEIEGDYTRQVMDFWRPLYSKYAFADGHYSIDCYLDALESCWHDAVGKAGGSHEAFALSVLDACFYHVPFTRMAKKAHHRHWETELGRAIERDSEDGARVEDSYRQRVEPWLSLNADVGNIYTGSLFLCLIDYLRQATSEREGRPISLFSYGSGCGAALSIARVSEGAARFHRAIDPGGQLAARRRLNVEEYEEIFRACEESDRNDGERIDPARWGLTGGLHYVGTADHRRRYTK</sequence>
<evidence type="ECO:0000256" key="4">
    <source>
        <dbReference type="PIRSR" id="PIRSR611554-2"/>
    </source>
</evidence>
<accession>A0A0K0XZC1</accession>
<dbReference type="PANTHER" id="PTHR43323">
    <property type="entry name" value="3-HYDROXY-3-METHYLGLUTARYL COENZYME A SYNTHASE"/>
    <property type="match status" value="1"/>
</dbReference>
<dbReference type="GO" id="GO:0004421">
    <property type="term" value="F:hydroxymethylglutaryl-CoA synthase activity"/>
    <property type="evidence" value="ECO:0007669"/>
    <property type="project" value="InterPro"/>
</dbReference>
<dbReference type="NCBIfam" id="TIGR01835">
    <property type="entry name" value="HMG-CoA-S_prok"/>
    <property type="match status" value="1"/>
</dbReference>
<evidence type="ECO:0000313" key="6">
    <source>
        <dbReference type="Proteomes" id="UP000066624"/>
    </source>
</evidence>
<evidence type="ECO:0000256" key="1">
    <source>
        <dbReference type="ARBA" id="ARBA00007061"/>
    </source>
</evidence>